<dbReference type="EMBL" id="RXHU01000015">
    <property type="protein sequence ID" value="RTE10849.1"/>
    <property type="molecule type" value="Genomic_DNA"/>
</dbReference>
<comment type="caution">
    <text evidence="2">The sequence shown here is derived from an EMBL/GenBank/DDBJ whole genome shotgun (WGS) entry which is preliminary data.</text>
</comment>
<protein>
    <recommendedName>
        <fullName evidence="4">Extracellular solute-binding protein</fullName>
    </recommendedName>
</protein>
<proteinExistence type="predicted"/>
<reference evidence="2 3" key="1">
    <citation type="submission" date="2018-12" db="EMBL/GenBank/DDBJ databases">
        <title>Bacillus ochoae sp. nov., Paenibacillus whitsoniae sp. nov., Paenibacillus spiritus sp. nov. Isolated from the Mars Exploration Rover during spacecraft assembly.</title>
        <authorList>
            <person name="Seuylemezian A."/>
            <person name="Vaishampayan P."/>
        </authorList>
    </citation>
    <scope>NUCLEOTIDE SEQUENCE [LARGE SCALE GENOMIC DNA]</scope>
    <source>
        <strain evidence="2 3">MER 54</strain>
    </source>
</reference>
<dbReference type="SUPFAM" id="SSF53850">
    <property type="entry name" value="Periplasmic binding protein-like II"/>
    <property type="match status" value="1"/>
</dbReference>
<dbReference type="PANTHER" id="PTHR43649">
    <property type="entry name" value="ARABINOSE-BINDING PROTEIN-RELATED"/>
    <property type="match status" value="1"/>
</dbReference>
<evidence type="ECO:0008006" key="4">
    <source>
        <dbReference type="Google" id="ProtNLM"/>
    </source>
</evidence>
<name>A0A3S0ARH6_9BACL</name>
<dbReference type="PROSITE" id="PS51257">
    <property type="entry name" value="PROKAR_LIPOPROTEIN"/>
    <property type="match status" value="1"/>
</dbReference>
<evidence type="ECO:0000313" key="3">
    <source>
        <dbReference type="Proteomes" id="UP000276128"/>
    </source>
</evidence>
<accession>A0A3S0ARH6</accession>
<keyword evidence="1" id="KW-0732">Signal</keyword>
<dbReference type="InterPro" id="IPR050490">
    <property type="entry name" value="Bact_solute-bd_prot1"/>
</dbReference>
<gene>
    <name evidence="2" type="ORF">EJQ19_06195</name>
</gene>
<dbReference type="OrthoDB" id="2507595at2"/>
<organism evidence="2 3">
    <name type="scientific">Paenibacillus whitsoniae</name>
    <dbReference type="NCBI Taxonomy" id="2496558"/>
    <lineage>
        <taxon>Bacteria</taxon>
        <taxon>Bacillati</taxon>
        <taxon>Bacillota</taxon>
        <taxon>Bacilli</taxon>
        <taxon>Bacillales</taxon>
        <taxon>Paenibacillaceae</taxon>
        <taxon>Paenibacillus</taxon>
    </lineage>
</organism>
<dbReference type="Gene3D" id="3.40.190.10">
    <property type="entry name" value="Periplasmic binding protein-like II"/>
    <property type="match status" value="2"/>
</dbReference>
<keyword evidence="3" id="KW-1185">Reference proteome</keyword>
<evidence type="ECO:0000256" key="1">
    <source>
        <dbReference type="ARBA" id="ARBA00022729"/>
    </source>
</evidence>
<dbReference type="RefSeq" id="WP_126140312.1">
    <property type="nucleotide sequence ID" value="NZ_RXHU01000015.1"/>
</dbReference>
<dbReference type="Proteomes" id="UP000276128">
    <property type="component" value="Unassembled WGS sequence"/>
</dbReference>
<dbReference type="PANTHER" id="PTHR43649:SF33">
    <property type="entry name" value="POLYGALACTURONAN_RHAMNOGALACTURONAN-BINDING PROTEIN YTCQ"/>
    <property type="match status" value="1"/>
</dbReference>
<dbReference type="AlphaFoldDB" id="A0A3S0ARH6"/>
<sequence length="525" mass="59292">MTKRVALVLAFALTVGLTIGCTNNETASPEKKSSAASSNVNQTGLPIVKEKVKLTANVVAPTNNWNTLIYFQNLEKETNVHVEFQNFGTNEQEKFNLMFASRDFPDMILRGANDKQILDAAAAGDIIPLNDLIDKYAPNWKQALAKYPYLKKVATMKDGKIYSLPIVRMDETNSGIRDQWLINVKWLNELGLKMPTTTEEYYQVLKSFKGHAGQGSIPKNVIPWYYRWNQFVGGNFDIFGSFGVLVPNSDYIIVKDGKVQFQAVNPAIKEPIKYLNRLYKEGLIPPESFTDDGNTYLAKTRSNPPIAGVFSSYFNIDLTEQIYDAMMPVKGPGVDKPLFRQQLNTVDRNYFAITKNNKNPEASIRWIDTVANQDWSIQGMYGMFGDYLEKQADGKIKQLPDKNADELGKTIPSNTLALLMTPDLMDKMIWGGQQGQRAKNVNKYKPYVASVENFYPPVVFTSEQNDKKAALSTDVLGYVNKTLARWVVDGGIDQEWDSYVKKLKDMKADELIKVYQDALDDFNKN</sequence>
<evidence type="ECO:0000313" key="2">
    <source>
        <dbReference type="EMBL" id="RTE10849.1"/>
    </source>
</evidence>